<name>A0A2M8PCJ1_9CHLR</name>
<reference evidence="1 2" key="1">
    <citation type="submission" date="2017-11" db="EMBL/GenBank/DDBJ databases">
        <title>Evolution of Phototrophy in the Chloroflexi Phylum Driven by Horizontal Gene Transfer.</title>
        <authorList>
            <person name="Ward L.M."/>
            <person name="Hemp J."/>
            <person name="Shih P.M."/>
            <person name="Mcglynn S.E."/>
            <person name="Fischer W."/>
        </authorList>
    </citation>
    <scope>NUCLEOTIDE SEQUENCE [LARGE SCALE GENOMIC DNA]</scope>
    <source>
        <strain evidence="1">JP3_13</strain>
    </source>
</reference>
<accession>A0A2M8PCJ1</accession>
<protein>
    <submittedName>
        <fullName evidence="1">Uncharacterized protein</fullName>
    </submittedName>
</protein>
<dbReference type="AlphaFoldDB" id="A0A2M8PCJ1"/>
<organism evidence="1 2">
    <name type="scientific">Candidatus Thermofonsia Clade 1 bacterium</name>
    <dbReference type="NCBI Taxonomy" id="2364210"/>
    <lineage>
        <taxon>Bacteria</taxon>
        <taxon>Bacillati</taxon>
        <taxon>Chloroflexota</taxon>
        <taxon>Candidatus Thermofontia</taxon>
        <taxon>Candidatus Thermofonsia Clade 1</taxon>
    </lineage>
</organism>
<proteinExistence type="predicted"/>
<dbReference type="EMBL" id="PGTM01000181">
    <property type="protein sequence ID" value="PJF35264.1"/>
    <property type="molecule type" value="Genomic_DNA"/>
</dbReference>
<comment type="caution">
    <text evidence="1">The sequence shown here is derived from an EMBL/GenBank/DDBJ whole genome shotgun (WGS) entry which is preliminary data.</text>
</comment>
<evidence type="ECO:0000313" key="1">
    <source>
        <dbReference type="EMBL" id="PJF35264.1"/>
    </source>
</evidence>
<sequence length="354" mass="40444">MSQEELIAQAEHLRQAYNQRRNLISGILKDIRGSYQAQRREQDRYARLKANYSQYLEIFPDEQPLEVAMVPDPPQATWLILEAPRARLSTNLKALDRVASALKTLNDSLRTKPPDVVKLAKAHEMLQKLQSSFPDLSMLAEQCASLLEQAYEDLSVTFGGTLRDAFAAEGLAVEGRPPKLDVGRFCIDLNFAKRQARILYGKEPVGKPLKLSVEGILRAYRAAHKAIMGRQVDGQKWLQRLYEAWQVVNFRNGRRAQDANLVACYIELALHSQEPAFLNKEPRKSLFKEYSRAQFAYDADRFINREQLKYGKLKPFMRSSSRQQTESSERSIWIVTGDKPSVGSYVSTLSFKEE</sequence>
<gene>
    <name evidence="1" type="ORF">CUN49_11430</name>
</gene>
<dbReference type="Proteomes" id="UP000229681">
    <property type="component" value="Unassembled WGS sequence"/>
</dbReference>
<evidence type="ECO:0000313" key="2">
    <source>
        <dbReference type="Proteomes" id="UP000229681"/>
    </source>
</evidence>